<evidence type="ECO:0000256" key="1">
    <source>
        <dbReference type="SAM" id="MobiDB-lite"/>
    </source>
</evidence>
<name>A0ABV0T2M5_9TELE</name>
<comment type="caution">
    <text evidence="2">The sequence shown here is derived from an EMBL/GenBank/DDBJ whole genome shotgun (WGS) entry which is preliminary data.</text>
</comment>
<sequence>MQNAETASEMIYGMELYSPRTSETYSNMNTKEPQQSRSLSYNRRSTTSTFSTSRRSTFHNDSYRSHSTGSWSDANLIYLQSRITELTEMPTSEQADHIVVYEDEGEIGGCQSLDELSFDNEEDFSFLDNLKPQFNTLGKICSTQLDQVKRSKL</sequence>
<dbReference type="EMBL" id="JAHRIQ010014618">
    <property type="protein sequence ID" value="MEQ2226198.1"/>
    <property type="molecule type" value="Genomic_DNA"/>
</dbReference>
<dbReference type="Proteomes" id="UP001482620">
    <property type="component" value="Unassembled WGS sequence"/>
</dbReference>
<feature type="compositionally biased region" description="Polar residues" evidence="1">
    <location>
        <begin position="22"/>
        <end position="42"/>
    </location>
</feature>
<feature type="region of interest" description="Disordered" evidence="1">
    <location>
        <begin position="22"/>
        <end position="68"/>
    </location>
</feature>
<dbReference type="Gene3D" id="4.10.900.10">
    <property type="entry name" value="TCF3-CBD (Catenin binding domain)"/>
    <property type="match status" value="1"/>
</dbReference>
<gene>
    <name evidence="2" type="ORF">ILYODFUR_025098</name>
</gene>
<dbReference type="InterPro" id="IPR027397">
    <property type="entry name" value="Catenin-bd_sf"/>
</dbReference>
<proteinExistence type="predicted"/>
<evidence type="ECO:0000313" key="3">
    <source>
        <dbReference type="Proteomes" id="UP001482620"/>
    </source>
</evidence>
<evidence type="ECO:0000313" key="2">
    <source>
        <dbReference type="EMBL" id="MEQ2226198.1"/>
    </source>
</evidence>
<feature type="compositionally biased region" description="Low complexity" evidence="1">
    <location>
        <begin position="43"/>
        <end position="55"/>
    </location>
</feature>
<protein>
    <submittedName>
        <fullName evidence="2">Uncharacterized protein</fullName>
    </submittedName>
</protein>
<keyword evidence="3" id="KW-1185">Reference proteome</keyword>
<organism evidence="2 3">
    <name type="scientific">Ilyodon furcidens</name>
    <name type="common">goldbreast splitfin</name>
    <dbReference type="NCBI Taxonomy" id="33524"/>
    <lineage>
        <taxon>Eukaryota</taxon>
        <taxon>Metazoa</taxon>
        <taxon>Chordata</taxon>
        <taxon>Craniata</taxon>
        <taxon>Vertebrata</taxon>
        <taxon>Euteleostomi</taxon>
        <taxon>Actinopterygii</taxon>
        <taxon>Neopterygii</taxon>
        <taxon>Teleostei</taxon>
        <taxon>Neoteleostei</taxon>
        <taxon>Acanthomorphata</taxon>
        <taxon>Ovalentaria</taxon>
        <taxon>Atherinomorphae</taxon>
        <taxon>Cyprinodontiformes</taxon>
        <taxon>Goodeidae</taxon>
        <taxon>Ilyodon</taxon>
    </lineage>
</organism>
<accession>A0ABV0T2M5</accession>
<reference evidence="2 3" key="1">
    <citation type="submission" date="2021-06" db="EMBL/GenBank/DDBJ databases">
        <authorList>
            <person name="Palmer J.M."/>
        </authorList>
    </citation>
    <scope>NUCLEOTIDE SEQUENCE [LARGE SCALE GENOMIC DNA]</scope>
    <source>
        <strain evidence="3">if_2019</strain>
        <tissue evidence="2">Muscle</tissue>
    </source>
</reference>